<dbReference type="Gene3D" id="1.10.238.10">
    <property type="entry name" value="EF-hand"/>
    <property type="match status" value="1"/>
</dbReference>
<evidence type="ECO:0000313" key="5">
    <source>
        <dbReference type="Proteomes" id="UP001229421"/>
    </source>
</evidence>
<evidence type="ECO:0000256" key="1">
    <source>
        <dbReference type="ARBA" id="ARBA00022737"/>
    </source>
</evidence>
<keyword evidence="2" id="KW-0106">Calcium</keyword>
<dbReference type="PROSITE" id="PS50222">
    <property type="entry name" value="EF_HAND_2"/>
    <property type="match status" value="3"/>
</dbReference>
<evidence type="ECO:0000313" key="4">
    <source>
        <dbReference type="EMBL" id="KAK1433784.1"/>
    </source>
</evidence>
<dbReference type="Pfam" id="PF13499">
    <property type="entry name" value="EF-hand_7"/>
    <property type="match status" value="2"/>
</dbReference>
<accession>A0AAD8L1Q0</accession>
<evidence type="ECO:0000259" key="3">
    <source>
        <dbReference type="PROSITE" id="PS50222"/>
    </source>
</evidence>
<dbReference type="FunFam" id="1.10.238.10:FF:000003">
    <property type="entry name" value="Calmodulin A"/>
    <property type="match status" value="1"/>
</dbReference>
<gene>
    <name evidence="4" type="ORF">QVD17_10701</name>
</gene>
<dbReference type="AlphaFoldDB" id="A0AAD8L1Q0"/>
<dbReference type="GO" id="GO:0005509">
    <property type="term" value="F:calcium ion binding"/>
    <property type="evidence" value="ECO:0007669"/>
    <property type="project" value="InterPro"/>
</dbReference>
<feature type="domain" description="EF-hand" evidence="3">
    <location>
        <begin position="1"/>
        <end position="36"/>
    </location>
</feature>
<keyword evidence="5" id="KW-1185">Reference proteome</keyword>
<comment type="caution">
    <text evidence="4">The sequence shown here is derived from an EMBL/GenBank/DDBJ whole genome shotgun (WGS) entry which is preliminary data.</text>
</comment>
<dbReference type="EMBL" id="JAUHHV010000002">
    <property type="protein sequence ID" value="KAK1433784.1"/>
    <property type="molecule type" value="Genomic_DNA"/>
</dbReference>
<dbReference type="CDD" id="cd00051">
    <property type="entry name" value="EFh"/>
    <property type="match status" value="1"/>
</dbReference>
<evidence type="ECO:0000256" key="2">
    <source>
        <dbReference type="ARBA" id="ARBA00022837"/>
    </source>
</evidence>
<dbReference type="PANTHER" id="PTHR23050">
    <property type="entry name" value="CALCIUM BINDING PROTEIN"/>
    <property type="match status" value="1"/>
</dbReference>
<feature type="domain" description="EF-hand" evidence="3">
    <location>
        <begin position="106"/>
        <end position="141"/>
    </location>
</feature>
<dbReference type="InterPro" id="IPR011992">
    <property type="entry name" value="EF-hand-dom_pair"/>
</dbReference>
<dbReference type="PROSITE" id="PS00018">
    <property type="entry name" value="EF_HAND_1"/>
    <property type="match status" value="3"/>
</dbReference>
<sequence>MVKEELKEIFDRFDMNCDGSLTHLELAALLRSIGVKPHGDQIHSLLANIDSNGNGSIEFQELLNLIIPLINQQQLMDIFRSFDKDGNGYITAVELAGQMSRMGQPLSFKQLTEMMREADANGDGVISLNEFATILASNFFL</sequence>
<dbReference type="Proteomes" id="UP001229421">
    <property type="component" value="Unassembled WGS sequence"/>
</dbReference>
<protein>
    <recommendedName>
        <fullName evidence="3">EF-hand domain-containing protein</fullName>
    </recommendedName>
</protein>
<dbReference type="SMART" id="SM00054">
    <property type="entry name" value="EFh"/>
    <property type="match status" value="4"/>
</dbReference>
<dbReference type="SUPFAM" id="SSF47473">
    <property type="entry name" value="EF-hand"/>
    <property type="match status" value="1"/>
</dbReference>
<dbReference type="InterPro" id="IPR050145">
    <property type="entry name" value="Centrin_CML-like"/>
</dbReference>
<keyword evidence="1" id="KW-0677">Repeat</keyword>
<name>A0AAD8L1Q0_TARER</name>
<organism evidence="4 5">
    <name type="scientific">Tagetes erecta</name>
    <name type="common">African marigold</name>
    <dbReference type="NCBI Taxonomy" id="13708"/>
    <lineage>
        <taxon>Eukaryota</taxon>
        <taxon>Viridiplantae</taxon>
        <taxon>Streptophyta</taxon>
        <taxon>Embryophyta</taxon>
        <taxon>Tracheophyta</taxon>
        <taxon>Spermatophyta</taxon>
        <taxon>Magnoliopsida</taxon>
        <taxon>eudicotyledons</taxon>
        <taxon>Gunneridae</taxon>
        <taxon>Pentapetalae</taxon>
        <taxon>asterids</taxon>
        <taxon>campanulids</taxon>
        <taxon>Asterales</taxon>
        <taxon>Asteraceae</taxon>
        <taxon>Asteroideae</taxon>
        <taxon>Heliantheae alliance</taxon>
        <taxon>Tageteae</taxon>
        <taxon>Tagetes</taxon>
    </lineage>
</organism>
<proteinExistence type="predicted"/>
<feature type="domain" description="EF-hand" evidence="3">
    <location>
        <begin position="70"/>
        <end position="105"/>
    </location>
</feature>
<dbReference type="InterPro" id="IPR018247">
    <property type="entry name" value="EF_Hand_1_Ca_BS"/>
</dbReference>
<dbReference type="InterPro" id="IPR002048">
    <property type="entry name" value="EF_hand_dom"/>
</dbReference>
<reference evidence="4" key="1">
    <citation type="journal article" date="2023" name="bioRxiv">
        <title>Improved chromosome-level genome assembly for marigold (Tagetes erecta).</title>
        <authorList>
            <person name="Jiang F."/>
            <person name="Yuan L."/>
            <person name="Wang S."/>
            <person name="Wang H."/>
            <person name="Xu D."/>
            <person name="Wang A."/>
            <person name="Fan W."/>
        </authorList>
    </citation>
    <scope>NUCLEOTIDE SEQUENCE</scope>
    <source>
        <strain evidence="4">WSJ</strain>
        <tissue evidence="4">Leaf</tissue>
    </source>
</reference>